<proteinExistence type="predicted"/>
<dbReference type="AlphaFoldDB" id="A0A915DMY7"/>
<evidence type="ECO:0000313" key="1">
    <source>
        <dbReference type="Proteomes" id="UP000887574"/>
    </source>
</evidence>
<organism evidence="1 2">
    <name type="scientific">Ditylenchus dipsaci</name>
    <dbReference type="NCBI Taxonomy" id="166011"/>
    <lineage>
        <taxon>Eukaryota</taxon>
        <taxon>Metazoa</taxon>
        <taxon>Ecdysozoa</taxon>
        <taxon>Nematoda</taxon>
        <taxon>Chromadorea</taxon>
        <taxon>Rhabditida</taxon>
        <taxon>Tylenchina</taxon>
        <taxon>Tylenchomorpha</taxon>
        <taxon>Sphaerularioidea</taxon>
        <taxon>Anguinidae</taxon>
        <taxon>Anguininae</taxon>
        <taxon>Ditylenchus</taxon>
    </lineage>
</organism>
<sequence>MKSKFSIIYCGISGDHVNNAQDGNQAWIARMSLHLRSKLFVDFKEIGFVKLLEWAPVDKIGKWEWGMVYSKNLIDKRVTEYLEDYPSNDDYSTNLLNAEYPYKDLNIASFSTEKPTNI</sequence>
<dbReference type="Proteomes" id="UP000887574">
    <property type="component" value="Unplaced"/>
</dbReference>
<protein>
    <submittedName>
        <fullName evidence="2">Uncharacterized protein</fullName>
    </submittedName>
</protein>
<evidence type="ECO:0000313" key="2">
    <source>
        <dbReference type="WBParaSite" id="jg21284"/>
    </source>
</evidence>
<accession>A0A915DMY7</accession>
<name>A0A915DMY7_9BILA</name>
<keyword evidence="1" id="KW-1185">Reference proteome</keyword>
<reference evidence="2" key="1">
    <citation type="submission" date="2022-11" db="UniProtKB">
        <authorList>
            <consortium name="WormBaseParasite"/>
        </authorList>
    </citation>
    <scope>IDENTIFICATION</scope>
</reference>
<dbReference type="WBParaSite" id="jg21284">
    <property type="protein sequence ID" value="jg21284"/>
    <property type="gene ID" value="jg21284"/>
</dbReference>